<protein>
    <recommendedName>
        <fullName evidence="4">HTH tetR-type domain-containing protein</fullName>
    </recommendedName>
</protein>
<dbReference type="Proteomes" id="UP000077926">
    <property type="component" value="Chromosome"/>
</dbReference>
<dbReference type="KEGG" id="bmur:ABE28_018345"/>
<dbReference type="OrthoDB" id="1679733at2"/>
<evidence type="ECO:0000256" key="2">
    <source>
        <dbReference type="ARBA" id="ARBA00023125"/>
    </source>
</evidence>
<dbReference type="PROSITE" id="PS50977">
    <property type="entry name" value="HTH_TETR_2"/>
    <property type="match status" value="1"/>
</dbReference>
<dbReference type="InterPro" id="IPR023772">
    <property type="entry name" value="DNA-bd_HTH_TetR-type_CS"/>
</dbReference>
<dbReference type="RefSeq" id="WP_064465664.1">
    <property type="nucleotide sequence ID" value="NZ_CP017080.1"/>
</dbReference>
<keyword evidence="1" id="KW-0678">Repressor</keyword>
<dbReference type="PANTHER" id="PTHR43479">
    <property type="entry name" value="ACREF/ENVCD OPERON REPRESSOR-RELATED"/>
    <property type="match status" value="1"/>
</dbReference>
<evidence type="ECO:0000313" key="6">
    <source>
        <dbReference type="Proteomes" id="UP000077926"/>
    </source>
</evidence>
<dbReference type="Pfam" id="PF00440">
    <property type="entry name" value="TetR_N"/>
    <property type="match status" value="1"/>
</dbReference>
<proteinExistence type="predicted"/>
<organism evidence="5 6">
    <name type="scientific">Peribacillus muralis</name>
    <dbReference type="NCBI Taxonomy" id="264697"/>
    <lineage>
        <taxon>Bacteria</taxon>
        <taxon>Bacillati</taxon>
        <taxon>Bacillota</taxon>
        <taxon>Bacilli</taxon>
        <taxon>Bacillales</taxon>
        <taxon>Bacillaceae</taxon>
        <taxon>Peribacillus</taxon>
    </lineage>
</organism>
<dbReference type="SUPFAM" id="SSF46689">
    <property type="entry name" value="Homeodomain-like"/>
    <property type="match status" value="1"/>
</dbReference>
<dbReference type="Gene3D" id="1.10.357.10">
    <property type="entry name" value="Tetracycline Repressor, domain 2"/>
    <property type="match status" value="1"/>
</dbReference>
<evidence type="ECO:0000256" key="1">
    <source>
        <dbReference type="ARBA" id="ARBA00022491"/>
    </source>
</evidence>
<dbReference type="InterPro" id="IPR009057">
    <property type="entry name" value="Homeodomain-like_sf"/>
</dbReference>
<accession>A0A1B3XSY4</accession>
<dbReference type="STRING" id="264697.ABE28_018345"/>
<dbReference type="InterPro" id="IPR050624">
    <property type="entry name" value="HTH-type_Tx_Regulator"/>
</dbReference>
<evidence type="ECO:0000313" key="5">
    <source>
        <dbReference type="EMBL" id="AOH56330.1"/>
    </source>
</evidence>
<evidence type="ECO:0000256" key="3">
    <source>
        <dbReference type="PROSITE-ProRule" id="PRU00335"/>
    </source>
</evidence>
<keyword evidence="6" id="KW-1185">Reference proteome</keyword>
<name>A0A1B3XSY4_9BACI</name>
<dbReference type="GO" id="GO:0003677">
    <property type="term" value="F:DNA binding"/>
    <property type="evidence" value="ECO:0007669"/>
    <property type="project" value="UniProtKB-UniRule"/>
</dbReference>
<dbReference type="InterPro" id="IPR001647">
    <property type="entry name" value="HTH_TetR"/>
</dbReference>
<dbReference type="PANTHER" id="PTHR43479:SF11">
    <property type="entry name" value="ACREF_ENVCD OPERON REPRESSOR-RELATED"/>
    <property type="match status" value="1"/>
</dbReference>
<feature type="domain" description="HTH tetR-type" evidence="4">
    <location>
        <begin position="8"/>
        <end position="68"/>
    </location>
</feature>
<gene>
    <name evidence="5" type="ORF">ABE28_018345</name>
</gene>
<dbReference type="EMBL" id="CP017080">
    <property type="protein sequence ID" value="AOH56330.1"/>
    <property type="molecule type" value="Genomic_DNA"/>
</dbReference>
<dbReference type="AlphaFoldDB" id="A0A1B3XSY4"/>
<sequence>MSREQKKSEMTKTIIETAKRLFNIHGVEQVSMHMIAQEVGIGQGTMYRRFSNKAELCMTILSTDFQALFQRIERYLQENASCSSYEKGKYMILEMIRMNAEHSSWIEVIFSQTDFREMHHKEKFSKVPAPFIAVQHMFEPLFKKTDGMEDPFFWSTTLAWSLNPILIRTFSEKGYTDEQIAEHFAQVFLRGHDR</sequence>
<keyword evidence="2 3" id="KW-0238">DNA-binding</keyword>
<reference evidence="5 6" key="1">
    <citation type="submission" date="2016-08" db="EMBL/GenBank/DDBJ databases">
        <title>Complete genome sequence of Bacillus muralis G25-68, a strain with toxicity to nematodes.</title>
        <authorList>
            <person name="Zheng Z."/>
        </authorList>
    </citation>
    <scope>NUCLEOTIDE SEQUENCE [LARGE SCALE GENOMIC DNA]</scope>
    <source>
        <strain evidence="5 6">G25-68</strain>
    </source>
</reference>
<evidence type="ECO:0000259" key="4">
    <source>
        <dbReference type="PROSITE" id="PS50977"/>
    </source>
</evidence>
<dbReference type="PROSITE" id="PS01081">
    <property type="entry name" value="HTH_TETR_1"/>
    <property type="match status" value="1"/>
</dbReference>
<feature type="DNA-binding region" description="H-T-H motif" evidence="3">
    <location>
        <begin position="31"/>
        <end position="50"/>
    </location>
</feature>
<dbReference type="PRINTS" id="PR00455">
    <property type="entry name" value="HTHTETR"/>
</dbReference>